<protein>
    <submittedName>
        <fullName evidence="1">Uncharacterized protein</fullName>
    </submittedName>
</protein>
<keyword evidence="2" id="KW-1185">Reference proteome</keyword>
<evidence type="ECO:0000313" key="1">
    <source>
        <dbReference type="EMBL" id="MFC4719330.1"/>
    </source>
</evidence>
<organism evidence="1 2">
    <name type="scientific">Enterococcus lemanii</name>
    <dbReference type="NCBI Taxonomy" id="1159752"/>
    <lineage>
        <taxon>Bacteria</taxon>
        <taxon>Bacillati</taxon>
        <taxon>Bacillota</taxon>
        <taxon>Bacilli</taxon>
        <taxon>Lactobacillales</taxon>
        <taxon>Enterococcaceae</taxon>
        <taxon>Enterococcus</taxon>
    </lineage>
</organism>
<dbReference type="RefSeq" id="WP_379962509.1">
    <property type="nucleotide sequence ID" value="NZ_JAFBFD010000034.1"/>
</dbReference>
<dbReference type="Pfam" id="PF07554">
    <property type="entry name" value="FIVAR"/>
    <property type="match status" value="1"/>
</dbReference>
<dbReference type="Gene3D" id="1.20.1270.90">
    <property type="entry name" value="AF1782-like"/>
    <property type="match status" value="1"/>
</dbReference>
<dbReference type="Proteomes" id="UP001595969">
    <property type="component" value="Unassembled WGS sequence"/>
</dbReference>
<dbReference type="EMBL" id="JBHSGS010000034">
    <property type="protein sequence ID" value="MFC4719330.1"/>
    <property type="molecule type" value="Genomic_DNA"/>
</dbReference>
<evidence type="ECO:0000313" key="2">
    <source>
        <dbReference type="Proteomes" id="UP001595969"/>
    </source>
</evidence>
<accession>A0ABV9MWY5</accession>
<comment type="caution">
    <text evidence="1">The sequence shown here is derived from an EMBL/GenBank/DDBJ whole genome shotgun (WGS) entry which is preliminary data.</text>
</comment>
<name>A0ABV9MWY5_9ENTE</name>
<reference evidence="2" key="1">
    <citation type="journal article" date="2019" name="Int. J. Syst. Evol. Microbiol.">
        <title>The Global Catalogue of Microorganisms (GCM) 10K type strain sequencing project: providing services to taxonomists for standard genome sequencing and annotation.</title>
        <authorList>
            <consortium name="The Broad Institute Genomics Platform"/>
            <consortium name="The Broad Institute Genome Sequencing Center for Infectious Disease"/>
            <person name="Wu L."/>
            <person name="Ma J."/>
        </authorList>
    </citation>
    <scope>NUCLEOTIDE SEQUENCE [LARGE SCALE GENOMIC DNA]</scope>
    <source>
        <strain evidence="2">CGMCC 1.19032</strain>
    </source>
</reference>
<gene>
    <name evidence="1" type="ORF">ACFO5I_06260</name>
</gene>
<proteinExistence type="predicted"/>
<sequence>MSKVPQFDKKELQTLISTALAFNQANYTEKSWALFTEKLQVAQGVEANLLATESKVEIAIKELNPTINALVKQTNEPKCERYSTIK</sequence>